<reference evidence="1 2" key="1">
    <citation type="submission" date="2019-02" db="EMBL/GenBank/DDBJ databases">
        <title>Deep-cultivation of Planctomycetes and their phenomic and genomic characterization uncovers novel biology.</title>
        <authorList>
            <person name="Wiegand S."/>
            <person name="Jogler M."/>
            <person name="Boedeker C."/>
            <person name="Pinto D."/>
            <person name="Vollmers J."/>
            <person name="Rivas-Marin E."/>
            <person name="Kohn T."/>
            <person name="Peeters S.H."/>
            <person name="Heuer A."/>
            <person name="Rast P."/>
            <person name="Oberbeckmann S."/>
            <person name="Bunk B."/>
            <person name="Jeske O."/>
            <person name="Meyerdierks A."/>
            <person name="Storesund J.E."/>
            <person name="Kallscheuer N."/>
            <person name="Luecker S."/>
            <person name="Lage O.M."/>
            <person name="Pohl T."/>
            <person name="Merkel B.J."/>
            <person name="Hornburger P."/>
            <person name="Mueller R.-W."/>
            <person name="Bruemmer F."/>
            <person name="Labrenz M."/>
            <person name="Spormann A.M."/>
            <person name="Op den Camp H."/>
            <person name="Overmann J."/>
            <person name="Amann R."/>
            <person name="Jetten M.S.M."/>
            <person name="Mascher T."/>
            <person name="Medema M.H."/>
            <person name="Devos D.P."/>
            <person name="Kaster A.-K."/>
            <person name="Ovreas L."/>
            <person name="Rohde M."/>
            <person name="Galperin M.Y."/>
            <person name="Jogler C."/>
        </authorList>
    </citation>
    <scope>NUCLEOTIDE SEQUENCE [LARGE SCALE GENOMIC DNA]</scope>
    <source>
        <strain evidence="1 2">Q31a</strain>
    </source>
</reference>
<dbReference type="KEGG" id="ahel:Q31a_35200"/>
<dbReference type="OrthoDB" id="215725at2"/>
<dbReference type="RefSeq" id="WP_145079943.1">
    <property type="nucleotide sequence ID" value="NZ_CP036298.1"/>
</dbReference>
<evidence type="ECO:0008006" key="3">
    <source>
        <dbReference type="Google" id="ProtNLM"/>
    </source>
</evidence>
<evidence type="ECO:0000313" key="2">
    <source>
        <dbReference type="Proteomes" id="UP000318017"/>
    </source>
</evidence>
<dbReference type="EMBL" id="CP036298">
    <property type="protein sequence ID" value="QDV25197.1"/>
    <property type="molecule type" value="Genomic_DNA"/>
</dbReference>
<sequence>MRIEWLLAVLLAASIGCSSNENLSRVTGTIKLDGEPLPDAFVVFSPTTGGTTSYGRTGTDGRYEMMFSDSEKGAWIGENRVEISTGDVDPTMSGSGVRERVPAAYNKQSTLKVEVVAGGNEHNFDLNSEEGRIIQPPTE</sequence>
<gene>
    <name evidence="1" type="ORF">Q31a_35200</name>
</gene>
<name>A0A518G9C8_9BACT</name>
<evidence type="ECO:0000313" key="1">
    <source>
        <dbReference type="EMBL" id="QDV25197.1"/>
    </source>
</evidence>
<accession>A0A518G9C8</accession>
<proteinExistence type="predicted"/>
<dbReference type="AlphaFoldDB" id="A0A518G9C8"/>
<dbReference type="Proteomes" id="UP000318017">
    <property type="component" value="Chromosome"/>
</dbReference>
<keyword evidence="2" id="KW-1185">Reference proteome</keyword>
<dbReference type="PROSITE" id="PS51257">
    <property type="entry name" value="PROKAR_LIPOPROTEIN"/>
    <property type="match status" value="1"/>
</dbReference>
<protein>
    <recommendedName>
        <fullName evidence="3">Carboxypeptidase regulatory-like domain-containing protein</fullName>
    </recommendedName>
</protein>
<organism evidence="1 2">
    <name type="scientific">Aureliella helgolandensis</name>
    <dbReference type="NCBI Taxonomy" id="2527968"/>
    <lineage>
        <taxon>Bacteria</taxon>
        <taxon>Pseudomonadati</taxon>
        <taxon>Planctomycetota</taxon>
        <taxon>Planctomycetia</taxon>
        <taxon>Pirellulales</taxon>
        <taxon>Pirellulaceae</taxon>
        <taxon>Aureliella</taxon>
    </lineage>
</organism>